<gene>
    <name evidence="1" type="ORF">E2C01_032486</name>
</gene>
<dbReference type="Proteomes" id="UP000324222">
    <property type="component" value="Unassembled WGS sequence"/>
</dbReference>
<reference evidence="1 2" key="1">
    <citation type="submission" date="2019-05" db="EMBL/GenBank/DDBJ databases">
        <title>Another draft genome of Portunus trituberculatus and its Hox gene families provides insights of decapod evolution.</title>
        <authorList>
            <person name="Jeong J.-H."/>
            <person name="Song I."/>
            <person name="Kim S."/>
            <person name="Choi T."/>
            <person name="Kim D."/>
            <person name="Ryu S."/>
            <person name="Kim W."/>
        </authorList>
    </citation>
    <scope>NUCLEOTIDE SEQUENCE [LARGE SCALE GENOMIC DNA]</scope>
    <source>
        <tissue evidence="1">Muscle</tissue>
    </source>
</reference>
<accession>A0A5B7F0E5</accession>
<comment type="caution">
    <text evidence="1">The sequence shown here is derived from an EMBL/GenBank/DDBJ whole genome shotgun (WGS) entry which is preliminary data.</text>
</comment>
<dbReference type="EMBL" id="VSRR010004224">
    <property type="protein sequence ID" value="MPC38967.1"/>
    <property type="molecule type" value="Genomic_DNA"/>
</dbReference>
<proteinExistence type="predicted"/>
<organism evidence="1 2">
    <name type="scientific">Portunus trituberculatus</name>
    <name type="common">Swimming crab</name>
    <name type="synonym">Neptunus trituberculatus</name>
    <dbReference type="NCBI Taxonomy" id="210409"/>
    <lineage>
        <taxon>Eukaryota</taxon>
        <taxon>Metazoa</taxon>
        <taxon>Ecdysozoa</taxon>
        <taxon>Arthropoda</taxon>
        <taxon>Crustacea</taxon>
        <taxon>Multicrustacea</taxon>
        <taxon>Malacostraca</taxon>
        <taxon>Eumalacostraca</taxon>
        <taxon>Eucarida</taxon>
        <taxon>Decapoda</taxon>
        <taxon>Pleocyemata</taxon>
        <taxon>Brachyura</taxon>
        <taxon>Eubrachyura</taxon>
        <taxon>Portunoidea</taxon>
        <taxon>Portunidae</taxon>
        <taxon>Portuninae</taxon>
        <taxon>Portunus</taxon>
    </lineage>
</organism>
<evidence type="ECO:0000313" key="1">
    <source>
        <dbReference type="EMBL" id="MPC38967.1"/>
    </source>
</evidence>
<name>A0A5B7F0E5_PORTR</name>
<dbReference type="AlphaFoldDB" id="A0A5B7F0E5"/>
<sequence>MRSHPHPPAPSITTIIILRPHIPPRFAASRPRMRYVLLHLLRLEPLPSARNNTVKLERGGGSLRGMGVGQECEEIAVVLRSGVHPFLTAVRAQDNTARQTKTMITVLLYRISTHQSETVCLRGLMKGSNNFKFKFTLVCHLALSKKCQEDWMGEEGTPSPTRSPVTGRAGQPRPAWFCRSVVCGPELRRYTGRVLFKYSRRGGGKLLYSNFLIQYNGN</sequence>
<keyword evidence="2" id="KW-1185">Reference proteome</keyword>
<protein>
    <submittedName>
        <fullName evidence="1">Uncharacterized protein</fullName>
    </submittedName>
</protein>
<evidence type="ECO:0000313" key="2">
    <source>
        <dbReference type="Proteomes" id="UP000324222"/>
    </source>
</evidence>